<accession>A0A498KAZ5</accession>
<dbReference type="Proteomes" id="UP000290289">
    <property type="component" value="Chromosome 3"/>
</dbReference>
<comment type="caution">
    <text evidence="1">The sequence shown here is derived from an EMBL/GenBank/DDBJ whole genome shotgun (WGS) entry which is preliminary data.</text>
</comment>
<protein>
    <recommendedName>
        <fullName evidence="3">F-box associated domain-containing protein</fullName>
    </recommendedName>
</protein>
<dbReference type="AlphaFoldDB" id="A0A498KAZ5"/>
<sequence length="150" mass="17458">MGTSLWRHIEVDLNDLSFETLKFLFHKQMGNIVGVGGYLGLVGGSRMMNHETMGLWILKDCQTQDSVNETIVFPRWAESGYAVPFCIIHTDELLLQSSRLSRQKPAYMWVILYNRKSQSFRRSEIVFHEWARLGSSYLLVMRIALYPLIR</sequence>
<reference evidence="1 2" key="1">
    <citation type="submission" date="2018-10" db="EMBL/GenBank/DDBJ databases">
        <title>A high-quality apple genome assembly.</title>
        <authorList>
            <person name="Hu J."/>
        </authorList>
    </citation>
    <scope>NUCLEOTIDE SEQUENCE [LARGE SCALE GENOMIC DNA]</scope>
    <source>
        <strain evidence="2">cv. HFTH1</strain>
        <tissue evidence="1">Young leaf</tissue>
    </source>
</reference>
<keyword evidence="2" id="KW-1185">Reference proteome</keyword>
<proteinExistence type="predicted"/>
<evidence type="ECO:0000313" key="2">
    <source>
        <dbReference type="Proteomes" id="UP000290289"/>
    </source>
</evidence>
<evidence type="ECO:0000313" key="1">
    <source>
        <dbReference type="EMBL" id="RXI04517.1"/>
    </source>
</evidence>
<organism evidence="1 2">
    <name type="scientific">Malus domestica</name>
    <name type="common">Apple</name>
    <name type="synonym">Pyrus malus</name>
    <dbReference type="NCBI Taxonomy" id="3750"/>
    <lineage>
        <taxon>Eukaryota</taxon>
        <taxon>Viridiplantae</taxon>
        <taxon>Streptophyta</taxon>
        <taxon>Embryophyta</taxon>
        <taxon>Tracheophyta</taxon>
        <taxon>Spermatophyta</taxon>
        <taxon>Magnoliopsida</taxon>
        <taxon>eudicotyledons</taxon>
        <taxon>Gunneridae</taxon>
        <taxon>Pentapetalae</taxon>
        <taxon>rosids</taxon>
        <taxon>fabids</taxon>
        <taxon>Rosales</taxon>
        <taxon>Rosaceae</taxon>
        <taxon>Amygdaloideae</taxon>
        <taxon>Maleae</taxon>
        <taxon>Malus</taxon>
    </lineage>
</organism>
<name>A0A498KAZ5_MALDO</name>
<evidence type="ECO:0008006" key="3">
    <source>
        <dbReference type="Google" id="ProtNLM"/>
    </source>
</evidence>
<gene>
    <name evidence="1" type="ORF">DVH24_038791</name>
</gene>
<dbReference type="EMBL" id="RDQH01000329">
    <property type="protein sequence ID" value="RXI04517.1"/>
    <property type="molecule type" value="Genomic_DNA"/>
</dbReference>